<dbReference type="EMBL" id="KD263709">
    <property type="protein sequence ID" value="EMS47252.1"/>
    <property type="molecule type" value="Genomic_DNA"/>
</dbReference>
<gene>
    <name evidence="1" type="ORF">TRIUR3_13223</name>
</gene>
<protein>
    <submittedName>
        <fullName evidence="1">Uncharacterized protein</fullName>
    </submittedName>
</protein>
<sequence length="149" mass="15837">MFGQIRWGGIPALPASFPWGNVPRLQGSGREATARARPRAPRPATTAKIQSFASEFLRQRPERRTAPSLRCSACMLRPPATATAVVVTLLLPQIYPPPRSSCPSGDGNGDGSTVNFHLLPLRCSEPLTLANDLLYPKMLGGGGGVVFSG</sequence>
<dbReference type="OMA" id="SACMLRP"/>
<accession>M7YJ29</accession>
<organism evidence="1">
    <name type="scientific">Triticum urartu</name>
    <name type="common">Red wild einkorn</name>
    <name type="synonym">Crithodium urartu</name>
    <dbReference type="NCBI Taxonomy" id="4572"/>
    <lineage>
        <taxon>Eukaryota</taxon>
        <taxon>Viridiplantae</taxon>
        <taxon>Streptophyta</taxon>
        <taxon>Embryophyta</taxon>
        <taxon>Tracheophyta</taxon>
        <taxon>Spermatophyta</taxon>
        <taxon>Magnoliopsida</taxon>
        <taxon>Liliopsida</taxon>
        <taxon>Poales</taxon>
        <taxon>Poaceae</taxon>
        <taxon>BOP clade</taxon>
        <taxon>Pooideae</taxon>
        <taxon>Triticodae</taxon>
        <taxon>Triticeae</taxon>
        <taxon>Triticinae</taxon>
        <taxon>Triticum</taxon>
    </lineage>
</organism>
<proteinExistence type="predicted"/>
<dbReference type="AlphaFoldDB" id="M7YJ29"/>
<name>M7YJ29_TRIUA</name>
<reference evidence="1" key="1">
    <citation type="journal article" date="2013" name="Nature">
        <title>Draft genome of the wheat A-genome progenitor Triticum urartu.</title>
        <authorList>
            <person name="Ling H.Q."/>
            <person name="Zhao S."/>
            <person name="Liu D."/>
            <person name="Wang J."/>
            <person name="Sun H."/>
            <person name="Zhang C."/>
            <person name="Fan H."/>
            <person name="Li D."/>
            <person name="Dong L."/>
            <person name="Tao Y."/>
            <person name="Gao C."/>
            <person name="Wu H."/>
            <person name="Li Y."/>
            <person name="Cui Y."/>
            <person name="Guo X."/>
            <person name="Zheng S."/>
            <person name="Wang B."/>
            <person name="Yu K."/>
            <person name="Liang Q."/>
            <person name="Yang W."/>
            <person name="Lou X."/>
            <person name="Chen J."/>
            <person name="Feng M."/>
            <person name="Jian J."/>
            <person name="Zhang X."/>
            <person name="Luo G."/>
            <person name="Jiang Y."/>
            <person name="Liu J."/>
            <person name="Wang Z."/>
            <person name="Sha Y."/>
            <person name="Zhang B."/>
            <person name="Wu H."/>
            <person name="Tang D."/>
            <person name="Shen Q."/>
            <person name="Xue P."/>
            <person name="Zou S."/>
            <person name="Wang X."/>
            <person name="Liu X."/>
            <person name="Wang F."/>
            <person name="Yang Y."/>
            <person name="An X."/>
            <person name="Dong Z."/>
            <person name="Zhang K."/>
            <person name="Zhang X."/>
            <person name="Luo M.C."/>
            <person name="Dvorak J."/>
            <person name="Tong Y."/>
            <person name="Wang J."/>
            <person name="Yang H."/>
            <person name="Li Z."/>
            <person name="Wang D."/>
            <person name="Zhang A."/>
            <person name="Wang J."/>
        </authorList>
    </citation>
    <scope>NUCLEOTIDE SEQUENCE</scope>
</reference>
<evidence type="ECO:0000313" key="1">
    <source>
        <dbReference type="EMBL" id="EMS47252.1"/>
    </source>
</evidence>